<keyword evidence="1" id="KW-1133">Transmembrane helix</keyword>
<feature type="transmembrane region" description="Helical" evidence="1">
    <location>
        <begin position="24"/>
        <end position="45"/>
    </location>
</feature>
<accession>A0A7W9ZDP2</accession>
<dbReference type="InterPro" id="IPR007436">
    <property type="entry name" value="DUF485"/>
</dbReference>
<dbReference type="PANTHER" id="PTHR38598">
    <property type="entry name" value="INNER MEMBRANE PROTEIN YJCH"/>
    <property type="match status" value="1"/>
</dbReference>
<sequence length="102" mass="11206">MSKSSYERVLANPKFHELCSKRSSFGWTLSIAMLVVYYAFVAVIAFDPALLAKPLSSSGVTSVGIPVGLAVIIFAFVITGVYVRRANSEFDELNRQIVEESK</sequence>
<proteinExistence type="predicted"/>
<dbReference type="Pfam" id="PF04341">
    <property type="entry name" value="DUF485"/>
    <property type="match status" value="1"/>
</dbReference>
<dbReference type="RefSeq" id="WP_184261922.1">
    <property type="nucleotide sequence ID" value="NZ_JACIIX010000002.1"/>
</dbReference>
<evidence type="ECO:0000313" key="3">
    <source>
        <dbReference type="Proteomes" id="UP000544872"/>
    </source>
</evidence>
<feature type="transmembrane region" description="Helical" evidence="1">
    <location>
        <begin position="65"/>
        <end position="83"/>
    </location>
</feature>
<evidence type="ECO:0000313" key="2">
    <source>
        <dbReference type="EMBL" id="MBB6209556.1"/>
    </source>
</evidence>
<comment type="caution">
    <text evidence="2">The sequence shown here is derived from an EMBL/GenBank/DDBJ whole genome shotgun (WGS) entry which is preliminary data.</text>
</comment>
<keyword evidence="1" id="KW-0812">Transmembrane</keyword>
<gene>
    <name evidence="2" type="ORF">FHS48_000958</name>
</gene>
<dbReference type="AlphaFoldDB" id="A0A7W9ZDP2"/>
<dbReference type="PANTHER" id="PTHR38598:SF1">
    <property type="entry name" value="INNER MEMBRANE PROTEIN YJCH"/>
    <property type="match status" value="1"/>
</dbReference>
<evidence type="ECO:0000256" key="1">
    <source>
        <dbReference type="SAM" id="Phobius"/>
    </source>
</evidence>
<dbReference type="Proteomes" id="UP000544872">
    <property type="component" value="Unassembled WGS sequence"/>
</dbReference>
<dbReference type="InterPro" id="IPR052959">
    <property type="entry name" value="Inner_membrane_assoc"/>
</dbReference>
<keyword evidence="3" id="KW-1185">Reference proteome</keyword>
<reference evidence="2 3" key="1">
    <citation type="submission" date="2020-08" db="EMBL/GenBank/DDBJ databases">
        <title>Genomic Encyclopedia of Type Strains, Phase IV (KMG-IV): sequencing the most valuable type-strain genomes for metagenomic binning, comparative biology and taxonomic classification.</title>
        <authorList>
            <person name="Goeker M."/>
        </authorList>
    </citation>
    <scope>NUCLEOTIDE SEQUENCE [LARGE SCALE GENOMIC DNA]</scope>
    <source>
        <strain evidence="2 3">DSM 11590</strain>
    </source>
</reference>
<dbReference type="EMBL" id="JACIIX010000002">
    <property type="protein sequence ID" value="MBB6209556.1"/>
    <property type="molecule type" value="Genomic_DNA"/>
</dbReference>
<protein>
    <submittedName>
        <fullName evidence="2">Uncharacterized membrane protein (DUF485 family)</fullName>
    </submittedName>
</protein>
<name>A0A7W9ZDP2_NOVIT</name>
<dbReference type="GO" id="GO:0005886">
    <property type="term" value="C:plasma membrane"/>
    <property type="evidence" value="ECO:0007669"/>
    <property type="project" value="TreeGrafter"/>
</dbReference>
<organism evidence="2 3">
    <name type="scientific">Novispirillum itersonii</name>
    <name type="common">Aquaspirillum itersonii</name>
    <dbReference type="NCBI Taxonomy" id="189"/>
    <lineage>
        <taxon>Bacteria</taxon>
        <taxon>Pseudomonadati</taxon>
        <taxon>Pseudomonadota</taxon>
        <taxon>Alphaproteobacteria</taxon>
        <taxon>Rhodospirillales</taxon>
        <taxon>Novispirillaceae</taxon>
        <taxon>Novispirillum</taxon>
    </lineage>
</organism>
<keyword evidence="1" id="KW-0472">Membrane</keyword>